<evidence type="ECO:0000313" key="4">
    <source>
        <dbReference type="Proteomes" id="UP000028725"/>
    </source>
</evidence>
<feature type="region of interest" description="Disordered" evidence="1">
    <location>
        <begin position="137"/>
        <end position="161"/>
    </location>
</feature>
<accession>A0A085WFF2</accession>
<dbReference type="STRING" id="394096.DB31_0888"/>
<evidence type="ECO:0000313" key="3">
    <source>
        <dbReference type="EMBL" id="KFE66415.1"/>
    </source>
</evidence>
<dbReference type="PATRIC" id="fig|394096.3.peg.5234"/>
<evidence type="ECO:0000256" key="2">
    <source>
        <dbReference type="SAM" id="SignalP"/>
    </source>
</evidence>
<organism evidence="3 4">
    <name type="scientific">Hyalangium minutum</name>
    <dbReference type="NCBI Taxonomy" id="394096"/>
    <lineage>
        <taxon>Bacteria</taxon>
        <taxon>Pseudomonadati</taxon>
        <taxon>Myxococcota</taxon>
        <taxon>Myxococcia</taxon>
        <taxon>Myxococcales</taxon>
        <taxon>Cystobacterineae</taxon>
        <taxon>Archangiaceae</taxon>
        <taxon>Hyalangium</taxon>
    </lineage>
</organism>
<feature type="signal peptide" evidence="2">
    <location>
        <begin position="1"/>
        <end position="18"/>
    </location>
</feature>
<dbReference type="AlphaFoldDB" id="A0A085WFF2"/>
<protein>
    <submittedName>
        <fullName evidence="3">Uncharacterized protein</fullName>
    </submittedName>
</protein>
<comment type="caution">
    <text evidence="3">The sequence shown here is derived from an EMBL/GenBank/DDBJ whole genome shotgun (WGS) entry which is preliminary data.</text>
</comment>
<keyword evidence="2" id="KW-0732">Signal</keyword>
<evidence type="ECO:0000256" key="1">
    <source>
        <dbReference type="SAM" id="MobiDB-lite"/>
    </source>
</evidence>
<reference evidence="3 4" key="1">
    <citation type="submission" date="2014-04" db="EMBL/GenBank/DDBJ databases">
        <title>Genome assembly of Hyalangium minutum DSM 14724.</title>
        <authorList>
            <person name="Sharma G."/>
            <person name="Subramanian S."/>
        </authorList>
    </citation>
    <scope>NUCLEOTIDE SEQUENCE [LARGE SCALE GENOMIC DNA]</scope>
    <source>
        <strain evidence="3 4">DSM 14724</strain>
    </source>
</reference>
<sequence length="255" mass="28264">MRGLALALLLLVSVPASAAMPSRELLDHLAKGLRTTQVGDWVTYKLDGGGARVHYWRLAVVGEEKDKLGRDALWLEMEMGTHPAMRAPLSQIRMLIARGQGGGAAFDPNGVTRLIVAMGFDKPQEYSQEALDWALTKHPSSQPKPAARPRQAGEPPVVRSGKETRLMTPAGTVTAVPIEVMYRSTVIKRTWMSREIPILQLAKVEIPRIAHSLEVFEFGVNAKSRMLLPDPKTPTVKMEYVDKAFPQLPWEEQNP</sequence>
<dbReference type="Proteomes" id="UP000028725">
    <property type="component" value="Unassembled WGS sequence"/>
</dbReference>
<feature type="chain" id="PRO_5001799656" evidence="2">
    <location>
        <begin position="19"/>
        <end position="255"/>
    </location>
</feature>
<dbReference type="RefSeq" id="WP_044192257.1">
    <property type="nucleotide sequence ID" value="NZ_JMCB01000010.1"/>
</dbReference>
<gene>
    <name evidence="3" type="ORF">DB31_0888</name>
</gene>
<name>A0A085WFF2_9BACT</name>
<dbReference type="EMBL" id="JMCB01000010">
    <property type="protein sequence ID" value="KFE66415.1"/>
    <property type="molecule type" value="Genomic_DNA"/>
</dbReference>
<dbReference type="OrthoDB" id="5505710at2"/>
<keyword evidence="4" id="KW-1185">Reference proteome</keyword>
<proteinExistence type="predicted"/>